<feature type="transmembrane region" description="Helical" evidence="6">
    <location>
        <begin position="214"/>
        <end position="234"/>
    </location>
</feature>
<dbReference type="PANTHER" id="PTHR43495:SF3">
    <property type="entry name" value="PHENYLALANINE-SPECIFIC PERMEASE"/>
    <property type="match status" value="1"/>
</dbReference>
<feature type="transmembrane region" description="Helical" evidence="6">
    <location>
        <begin position="139"/>
        <end position="158"/>
    </location>
</feature>
<dbReference type="AlphaFoldDB" id="D1P544"/>
<dbReference type="HOGENOM" id="CLU_007946_9_3_6"/>
<dbReference type="PROSITE" id="PS00218">
    <property type="entry name" value="AMINO_ACID_PERMEASE_1"/>
    <property type="match status" value="1"/>
</dbReference>
<organism evidence="8 9">
    <name type="scientific">Providencia rustigianii DSM 4541</name>
    <dbReference type="NCBI Taxonomy" id="500637"/>
    <lineage>
        <taxon>Bacteria</taxon>
        <taxon>Pseudomonadati</taxon>
        <taxon>Pseudomonadota</taxon>
        <taxon>Gammaproteobacteria</taxon>
        <taxon>Enterobacterales</taxon>
        <taxon>Morganellaceae</taxon>
        <taxon>Providencia</taxon>
    </lineage>
</organism>
<feature type="transmembrane region" description="Helical" evidence="6">
    <location>
        <begin position="414"/>
        <end position="436"/>
    </location>
</feature>
<dbReference type="InterPro" id="IPR004841">
    <property type="entry name" value="AA-permease/SLC12A_dom"/>
</dbReference>
<protein>
    <submittedName>
        <fullName evidence="8">Amino acid permease</fullName>
    </submittedName>
</protein>
<evidence type="ECO:0000313" key="8">
    <source>
        <dbReference type="EMBL" id="EFB71405.1"/>
    </source>
</evidence>
<evidence type="ECO:0000256" key="4">
    <source>
        <dbReference type="ARBA" id="ARBA00022989"/>
    </source>
</evidence>
<evidence type="ECO:0000256" key="6">
    <source>
        <dbReference type="SAM" id="Phobius"/>
    </source>
</evidence>
<dbReference type="InterPro" id="IPR004840">
    <property type="entry name" value="Amino_acid_permease_CS"/>
</dbReference>
<comment type="caution">
    <text evidence="8">The sequence shown here is derived from an EMBL/GenBank/DDBJ whole genome shotgun (WGS) entry which is preliminary data.</text>
</comment>
<feature type="transmembrane region" description="Helical" evidence="6">
    <location>
        <begin position="98"/>
        <end position="119"/>
    </location>
</feature>
<dbReference type="FunFam" id="1.20.1740.10:FF:000001">
    <property type="entry name" value="Amino acid permease"/>
    <property type="match status" value="1"/>
</dbReference>
<dbReference type="GO" id="GO:0006865">
    <property type="term" value="P:amino acid transport"/>
    <property type="evidence" value="ECO:0007669"/>
    <property type="project" value="InterPro"/>
</dbReference>
<feature type="domain" description="Amino acid permease/ SLC12A" evidence="7">
    <location>
        <begin position="33"/>
        <end position="468"/>
    </location>
</feature>
<dbReference type="EMBL" id="ABXV02000039">
    <property type="protein sequence ID" value="EFB71405.1"/>
    <property type="molecule type" value="Genomic_DNA"/>
</dbReference>
<feature type="transmembrane region" description="Helical" evidence="6">
    <location>
        <begin position="170"/>
        <end position="190"/>
    </location>
</feature>
<evidence type="ECO:0000256" key="2">
    <source>
        <dbReference type="ARBA" id="ARBA00022448"/>
    </source>
</evidence>
<evidence type="ECO:0000256" key="5">
    <source>
        <dbReference type="ARBA" id="ARBA00023136"/>
    </source>
</evidence>
<accession>D1P544</accession>
<feature type="transmembrane region" description="Helical" evidence="6">
    <location>
        <begin position="36"/>
        <end position="55"/>
    </location>
</feature>
<evidence type="ECO:0000256" key="3">
    <source>
        <dbReference type="ARBA" id="ARBA00022692"/>
    </source>
</evidence>
<reference evidence="8" key="1">
    <citation type="submission" date="2009-12" db="EMBL/GenBank/DDBJ databases">
        <authorList>
            <person name="Weinstock G."/>
            <person name="Sodergren E."/>
            <person name="Clifton S."/>
            <person name="Fulton L."/>
            <person name="Fulton B."/>
            <person name="Courtney L."/>
            <person name="Fronick C."/>
            <person name="Harrison M."/>
            <person name="Strong C."/>
            <person name="Farmer C."/>
            <person name="Delahaunty K."/>
            <person name="Markovic C."/>
            <person name="Hall O."/>
            <person name="Minx P."/>
            <person name="Tomlinson C."/>
            <person name="Mitreva M."/>
            <person name="Nelson J."/>
            <person name="Hou S."/>
            <person name="Wollam A."/>
            <person name="Pepin K.H."/>
            <person name="Johnson M."/>
            <person name="Bhonagiri V."/>
            <person name="Nash W.E."/>
            <person name="Warren W."/>
            <person name="Chinwalla A."/>
            <person name="Mardis E.R."/>
            <person name="Wilson R.K."/>
        </authorList>
    </citation>
    <scope>NUCLEOTIDE SEQUENCE [LARGE SCALE GENOMIC DNA]</scope>
    <source>
        <strain evidence="8">DSM 4541</strain>
    </source>
</reference>
<evidence type="ECO:0000259" key="7">
    <source>
        <dbReference type="Pfam" id="PF00324"/>
    </source>
</evidence>
<feature type="transmembrane region" description="Helical" evidence="6">
    <location>
        <begin position="255"/>
        <end position="276"/>
    </location>
</feature>
<dbReference type="GO" id="GO:0055085">
    <property type="term" value="P:transmembrane transport"/>
    <property type="evidence" value="ECO:0007669"/>
    <property type="project" value="InterPro"/>
</dbReference>
<evidence type="ECO:0000256" key="1">
    <source>
        <dbReference type="ARBA" id="ARBA00004429"/>
    </source>
</evidence>
<gene>
    <name evidence="8" type="ORF">PROVRUST_07349</name>
</gene>
<dbReference type="Gene3D" id="1.20.1740.10">
    <property type="entry name" value="Amino acid/polyamine transporter I"/>
    <property type="match status" value="1"/>
</dbReference>
<keyword evidence="4 6" id="KW-1133">Transmembrane helix</keyword>
<comment type="subcellular location">
    <subcellularLocation>
        <location evidence="1">Cell inner membrane</location>
        <topology evidence="1">Multi-pass membrane protein</topology>
    </subcellularLocation>
</comment>
<feature type="transmembrane region" description="Helical" evidence="6">
    <location>
        <begin position="346"/>
        <end position="367"/>
    </location>
</feature>
<keyword evidence="9" id="KW-1185">Reference proteome</keyword>
<sequence>MIITTVDEDKKVRGRKGKDMEQQTLKRGLKNRHIQLIALGGAVGTGLFLGIATTIQMAGPSVLLGYALCGFIAFLIMRQLGEMIVQEPVAGSFSHFAFKYWGGFAGFLSGWNYWVMFILVGMTELTAAGKYMQHWWPELPIWVSALVFFIAVNAINLINVRSYGETEFWFALIKVIAVVAMIIFGCYLLFSGHGGPQAKVSNLWEYGGFFAKDFSGLLMALAIIMFSFGGLELVGITAAEAEDPDKSIPKAINQVVYRILIFYIGSLAVLLALYPWVQLDGKTSPFVLIFHELGDLFVANALNVVILIAALSVYNSGAYCTSRMLYGLAQQGNAPKFMAKVNKGGVPVMALIISGIATSGGILINFIMEGRAFELLMSLVVTTLVLNWIMICISNLKFRAAMNKQGIETKFKSIWYPFGNYLCLAFLLLILVIILMMDGLRISVLIMPLWILVLWIGYQFSGTKKRNVENKIA</sequence>
<name>D1P544_9GAMM</name>
<keyword evidence="5 6" id="KW-0472">Membrane</keyword>
<proteinExistence type="predicted"/>
<dbReference type="GO" id="GO:0005886">
    <property type="term" value="C:plasma membrane"/>
    <property type="evidence" value="ECO:0007669"/>
    <property type="project" value="UniProtKB-SubCell"/>
</dbReference>
<feature type="transmembrane region" description="Helical" evidence="6">
    <location>
        <begin position="373"/>
        <end position="393"/>
    </location>
</feature>
<keyword evidence="3 6" id="KW-0812">Transmembrane</keyword>
<keyword evidence="2" id="KW-0813">Transport</keyword>
<dbReference type="Proteomes" id="UP000005512">
    <property type="component" value="Unassembled WGS sequence"/>
</dbReference>
<feature type="transmembrane region" description="Helical" evidence="6">
    <location>
        <begin position="296"/>
        <end position="314"/>
    </location>
</feature>
<dbReference type="PIRSF" id="PIRSF006060">
    <property type="entry name" value="AA_transporter"/>
    <property type="match status" value="1"/>
</dbReference>
<dbReference type="eggNOG" id="COG1113">
    <property type="taxonomic scope" value="Bacteria"/>
</dbReference>
<dbReference type="Pfam" id="PF00324">
    <property type="entry name" value="AA_permease"/>
    <property type="match status" value="1"/>
</dbReference>
<feature type="transmembrane region" description="Helical" evidence="6">
    <location>
        <begin position="442"/>
        <end position="461"/>
    </location>
</feature>
<dbReference type="PANTHER" id="PTHR43495">
    <property type="entry name" value="GABA PERMEASE"/>
    <property type="match status" value="1"/>
</dbReference>
<feature type="transmembrane region" description="Helical" evidence="6">
    <location>
        <begin position="61"/>
        <end position="77"/>
    </location>
</feature>
<evidence type="ECO:0000313" key="9">
    <source>
        <dbReference type="Proteomes" id="UP000005512"/>
    </source>
</evidence>